<evidence type="ECO:0000313" key="3">
    <source>
        <dbReference type="Proteomes" id="UP000438429"/>
    </source>
</evidence>
<comment type="caution">
    <text evidence="2">The sequence shown here is derived from an EMBL/GenBank/DDBJ whole genome shotgun (WGS) entry which is preliminary data.</text>
</comment>
<evidence type="ECO:0000256" key="1">
    <source>
        <dbReference type="SAM" id="MobiDB-lite"/>
    </source>
</evidence>
<sequence>MRDDRTDGPGMNRRPTMCSSEEDQTLRTTSSSGMKRLRTSSHYESRSSLLAKYHLPCLRMCVCPPKPLCLSEQKRQFAVMCCRVRECERVRQLDAARDNDCPPGPCFSRFCEEFNICDRFLR</sequence>
<reference evidence="2 3" key="1">
    <citation type="submission" date="2019-06" db="EMBL/GenBank/DDBJ databases">
        <title>Draft genomes of female and male turbot (Scophthalmus maximus).</title>
        <authorList>
            <person name="Xu H."/>
            <person name="Xu X.-W."/>
            <person name="Shao C."/>
            <person name="Chen S."/>
        </authorList>
    </citation>
    <scope>NUCLEOTIDE SEQUENCE [LARGE SCALE GENOMIC DNA]</scope>
    <source>
        <strain evidence="2">Ysfricsl-2016a</strain>
        <tissue evidence="2">Blood</tissue>
    </source>
</reference>
<dbReference type="AlphaFoldDB" id="A0A6A4TBC0"/>
<proteinExistence type="predicted"/>
<feature type="region of interest" description="Disordered" evidence="1">
    <location>
        <begin position="1"/>
        <end position="45"/>
    </location>
</feature>
<dbReference type="EMBL" id="VEVO01000007">
    <property type="protein sequence ID" value="KAF0040211.1"/>
    <property type="molecule type" value="Genomic_DNA"/>
</dbReference>
<name>A0A6A4TBC0_SCOMX</name>
<evidence type="ECO:0000313" key="2">
    <source>
        <dbReference type="EMBL" id="KAF0040211.1"/>
    </source>
</evidence>
<protein>
    <submittedName>
        <fullName evidence="2">Uncharacterized protein</fullName>
    </submittedName>
</protein>
<dbReference type="Proteomes" id="UP000438429">
    <property type="component" value="Unassembled WGS sequence"/>
</dbReference>
<organism evidence="2 3">
    <name type="scientific">Scophthalmus maximus</name>
    <name type="common">Turbot</name>
    <name type="synonym">Psetta maxima</name>
    <dbReference type="NCBI Taxonomy" id="52904"/>
    <lineage>
        <taxon>Eukaryota</taxon>
        <taxon>Metazoa</taxon>
        <taxon>Chordata</taxon>
        <taxon>Craniata</taxon>
        <taxon>Vertebrata</taxon>
        <taxon>Euteleostomi</taxon>
        <taxon>Actinopterygii</taxon>
        <taxon>Neopterygii</taxon>
        <taxon>Teleostei</taxon>
        <taxon>Neoteleostei</taxon>
        <taxon>Acanthomorphata</taxon>
        <taxon>Carangaria</taxon>
        <taxon>Pleuronectiformes</taxon>
        <taxon>Pleuronectoidei</taxon>
        <taxon>Scophthalmidae</taxon>
        <taxon>Scophthalmus</taxon>
    </lineage>
</organism>
<accession>A0A6A4TBC0</accession>
<gene>
    <name evidence="2" type="ORF">F2P81_008446</name>
</gene>